<organism evidence="1 2">
    <name type="scientific">Tissierella pigra</name>
    <dbReference type="NCBI Taxonomy" id="2607614"/>
    <lineage>
        <taxon>Bacteria</taxon>
        <taxon>Bacillati</taxon>
        <taxon>Bacillota</taxon>
        <taxon>Tissierellia</taxon>
        <taxon>Tissierellales</taxon>
        <taxon>Tissierellaceae</taxon>
        <taxon>Tissierella</taxon>
    </lineage>
</organism>
<gene>
    <name evidence="1" type="ORF">FYJ83_02640</name>
</gene>
<dbReference type="AlphaFoldDB" id="A0A6N7XI01"/>
<reference evidence="1 2" key="1">
    <citation type="submission" date="2019-09" db="EMBL/GenBank/DDBJ databases">
        <title>In-depth cultivation of the pig gut microbiome towards novel bacterial diversity and tailored functional studies.</title>
        <authorList>
            <person name="Wylensek D."/>
            <person name="Hitch T.C.A."/>
            <person name="Clavel T."/>
        </authorList>
    </citation>
    <scope>NUCLEOTIDE SEQUENCE [LARGE SCALE GENOMIC DNA]</scope>
    <source>
        <strain evidence="1 2">WCA3-693-APC-4?</strain>
    </source>
</reference>
<keyword evidence="2" id="KW-1185">Reference proteome</keyword>
<dbReference type="Proteomes" id="UP000469523">
    <property type="component" value="Unassembled WGS sequence"/>
</dbReference>
<dbReference type="RefSeq" id="WP_154438788.1">
    <property type="nucleotide sequence ID" value="NZ_VUNQ01000003.1"/>
</dbReference>
<name>A0A6N7XI01_9FIRM</name>
<proteinExistence type="predicted"/>
<dbReference type="Gene3D" id="3.90.1140.10">
    <property type="entry name" value="Cyclic phosphodiesterase"/>
    <property type="match status" value="1"/>
</dbReference>
<evidence type="ECO:0000313" key="2">
    <source>
        <dbReference type="Proteomes" id="UP000469523"/>
    </source>
</evidence>
<dbReference type="GO" id="GO:0016874">
    <property type="term" value="F:ligase activity"/>
    <property type="evidence" value="ECO:0007669"/>
    <property type="project" value="UniProtKB-KW"/>
</dbReference>
<sequence>MVKNYVLYFYYHKKLYTGILEPYLPQWLRRGGYHPHMTVGKINSGDDYEVAILKVKDINHTFETIVDKVTIEIMDENQDSIIEMAIELK</sequence>
<keyword evidence="1" id="KW-0436">Ligase</keyword>
<comment type="caution">
    <text evidence="1">The sequence shown here is derived from an EMBL/GenBank/DDBJ whole genome shotgun (WGS) entry which is preliminary data.</text>
</comment>
<evidence type="ECO:0000313" key="1">
    <source>
        <dbReference type="EMBL" id="MSU00362.1"/>
    </source>
</evidence>
<protein>
    <submittedName>
        <fullName evidence="1">2'-5' RNA ligase family protein</fullName>
    </submittedName>
</protein>
<accession>A0A6N7XI01</accession>
<dbReference type="EMBL" id="VUNQ01000003">
    <property type="protein sequence ID" value="MSU00362.1"/>
    <property type="molecule type" value="Genomic_DNA"/>
</dbReference>